<sequence>MILLRIAKTNDSTTSSRWLLVPDPAADGTTSGAYPILSVGLVVKPSWIRSDMVRNRHAAAALTLQSLGQTLSMDGLAADNVLDRQQGDFATAMTAFLASHVMRSMLAAGYLPVFLMTHLVYQADNRCVTTPPTARVLVDQKALADEMDLARQVAIDTACASRESAAAELEAAAAAVA</sequence>
<evidence type="ECO:0000313" key="1">
    <source>
        <dbReference type="EMBL" id="KAG5187887.1"/>
    </source>
</evidence>
<accession>A0A836CJ17</accession>
<reference evidence="1" key="1">
    <citation type="submission" date="2021-02" db="EMBL/GenBank/DDBJ databases">
        <title>First Annotated Genome of the Yellow-green Alga Tribonema minus.</title>
        <authorList>
            <person name="Mahan K.M."/>
        </authorList>
    </citation>
    <scope>NUCLEOTIDE SEQUENCE</scope>
    <source>
        <strain evidence="1">UTEX B ZZ1240</strain>
    </source>
</reference>
<proteinExistence type="predicted"/>
<dbReference type="EMBL" id="JAFCMP010000079">
    <property type="protein sequence ID" value="KAG5187887.1"/>
    <property type="molecule type" value="Genomic_DNA"/>
</dbReference>
<dbReference type="AlphaFoldDB" id="A0A836CJ17"/>
<keyword evidence="2" id="KW-1185">Reference proteome</keyword>
<dbReference type="Proteomes" id="UP000664859">
    <property type="component" value="Unassembled WGS sequence"/>
</dbReference>
<comment type="caution">
    <text evidence="1">The sequence shown here is derived from an EMBL/GenBank/DDBJ whole genome shotgun (WGS) entry which is preliminary data.</text>
</comment>
<gene>
    <name evidence="1" type="ORF">JKP88DRAFT_275849</name>
</gene>
<protein>
    <submittedName>
        <fullName evidence="1">Uncharacterized protein</fullName>
    </submittedName>
</protein>
<organism evidence="1 2">
    <name type="scientific">Tribonema minus</name>
    <dbReference type="NCBI Taxonomy" id="303371"/>
    <lineage>
        <taxon>Eukaryota</taxon>
        <taxon>Sar</taxon>
        <taxon>Stramenopiles</taxon>
        <taxon>Ochrophyta</taxon>
        <taxon>PX clade</taxon>
        <taxon>Xanthophyceae</taxon>
        <taxon>Tribonematales</taxon>
        <taxon>Tribonemataceae</taxon>
        <taxon>Tribonema</taxon>
    </lineage>
</organism>
<name>A0A836CJ17_9STRA</name>
<evidence type="ECO:0000313" key="2">
    <source>
        <dbReference type="Proteomes" id="UP000664859"/>
    </source>
</evidence>